<protein>
    <submittedName>
        <fullName evidence="5">GntR family transcriptional regulator</fullName>
    </submittedName>
</protein>
<dbReference type="InterPro" id="IPR028978">
    <property type="entry name" value="Chorismate_lyase_/UTRA_dom_sf"/>
</dbReference>
<dbReference type="Gene3D" id="1.10.10.10">
    <property type="entry name" value="Winged helix-like DNA-binding domain superfamily/Winged helix DNA-binding domain"/>
    <property type="match status" value="1"/>
</dbReference>
<dbReference type="InterPro" id="IPR050679">
    <property type="entry name" value="Bact_HTH_transcr_reg"/>
</dbReference>
<keyword evidence="2" id="KW-0238">DNA-binding</keyword>
<dbReference type="GO" id="GO:0045892">
    <property type="term" value="P:negative regulation of DNA-templated transcription"/>
    <property type="evidence" value="ECO:0007669"/>
    <property type="project" value="TreeGrafter"/>
</dbReference>
<dbReference type="RefSeq" id="WP_060921953.1">
    <property type="nucleotide sequence ID" value="NZ_CBDRLI010000001.1"/>
</dbReference>
<dbReference type="SMART" id="SM00866">
    <property type="entry name" value="UTRA"/>
    <property type="match status" value="1"/>
</dbReference>
<dbReference type="GO" id="GO:0003677">
    <property type="term" value="F:DNA binding"/>
    <property type="evidence" value="ECO:0007669"/>
    <property type="project" value="UniProtKB-KW"/>
</dbReference>
<accession>A0A1H1TPD0</accession>
<name>A0A1H1TPD0_9MICO</name>
<dbReference type="Pfam" id="PF00392">
    <property type="entry name" value="GntR"/>
    <property type="match status" value="1"/>
</dbReference>
<dbReference type="SUPFAM" id="SSF46785">
    <property type="entry name" value="Winged helix' DNA-binding domain"/>
    <property type="match status" value="1"/>
</dbReference>
<evidence type="ECO:0000313" key="5">
    <source>
        <dbReference type="EMBL" id="SDS61911.1"/>
    </source>
</evidence>
<evidence type="ECO:0000313" key="6">
    <source>
        <dbReference type="Proteomes" id="UP000182126"/>
    </source>
</evidence>
<evidence type="ECO:0000256" key="1">
    <source>
        <dbReference type="ARBA" id="ARBA00023015"/>
    </source>
</evidence>
<dbReference type="PRINTS" id="PR00037">
    <property type="entry name" value="HTHLACR"/>
</dbReference>
<dbReference type="PANTHER" id="PTHR44846:SF1">
    <property type="entry name" value="MANNOSYL-D-GLYCERATE TRANSPORT_METABOLISM SYSTEM REPRESSOR MNGR-RELATED"/>
    <property type="match status" value="1"/>
</dbReference>
<evidence type="ECO:0000256" key="3">
    <source>
        <dbReference type="ARBA" id="ARBA00023163"/>
    </source>
</evidence>
<gene>
    <name evidence="5" type="ORF">SAMN04489809_2265</name>
</gene>
<dbReference type="GeneID" id="36298570"/>
<dbReference type="EMBL" id="LT629770">
    <property type="protein sequence ID" value="SDS61911.1"/>
    <property type="molecule type" value="Genomic_DNA"/>
</dbReference>
<dbReference type="InterPro" id="IPR036390">
    <property type="entry name" value="WH_DNA-bd_sf"/>
</dbReference>
<feature type="domain" description="HTH gntR-type" evidence="4">
    <location>
        <begin position="7"/>
        <end position="74"/>
    </location>
</feature>
<sequence length="238" mass="26271">MAAIEGVTKHERVRRHLEKVIDQGLAPHEKLPTERELAESLEVNRQTVRRALDELERDGLVYRLQGAGTFVSASRISKAFELTSFSEDMLARNMRPGSLSVDVGTAAAGQTAGYALNLSPQSPVVRIRRVRTADDIPICLEVCSIAADTVPGLEDGIVGDSLYDDLRTRFGITAVRADQEIHAVVLDEEQAAALQTPPFSPAFLVKRTTYDARSRPIEYAESVYRGDRYSYLVSIARP</sequence>
<dbReference type="SUPFAM" id="SSF64288">
    <property type="entry name" value="Chorismate lyase-like"/>
    <property type="match status" value="1"/>
</dbReference>
<dbReference type="GO" id="GO:0003700">
    <property type="term" value="F:DNA-binding transcription factor activity"/>
    <property type="evidence" value="ECO:0007669"/>
    <property type="project" value="InterPro"/>
</dbReference>
<dbReference type="PANTHER" id="PTHR44846">
    <property type="entry name" value="MANNOSYL-D-GLYCERATE TRANSPORT/METABOLISM SYSTEM REPRESSOR MNGR-RELATED"/>
    <property type="match status" value="1"/>
</dbReference>
<dbReference type="Proteomes" id="UP000182126">
    <property type="component" value="Chromosome I"/>
</dbReference>
<dbReference type="InterPro" id="IPR000524">
    <property type="entry name" value="Tscrpt_reg_HTH_GntR"/>
</dbReference>
<keyword evidence="3" id="KW-0804">Transcription</keyword>
<proteinExistence type="predicted"/>
<dbReference type="PRINTS" id="PR00035">
    <property type="entry name" value="HTHGNTR"/>
</dbReference>
<dbReference type="Pfam" id="PF07702">
    <property type="entry name" value="UTRA"/>
    <property type="match status" value="1"/>
</dbReference>
<dbReference type="CDD" id="cd07377">
    <property type="entry name" value="WHTH_GntR"/>
    <property type="match status" value="1"/>
</dbReference>
<dbReference type="InterPro" id="IPR036388">
    <property type="entry name" value="WH-like_DNA-bd_sf"/>
</dbReference>
<dbReference type="InterPro" id="IPR011663">
    <property type="entry name" value="UTRA"/>
</dbReference>
<organism evidence="5 6">
    <name type="scientific">Microbacterium paraoxydans</name>
    <dbReference type="NCBI Taxonomy" id="199592"/>
    <lineage>
        <taxon>Bacteria</taxon>
        <taxon>Bacillati</taxon>
        <taxon>Actinomycetota</taxon>
        <taxon>Actinomycetes</taxon>
        <taxon>Micrococcales</taxon>
        <taxon>Microbacteriaceae</taxon>
        <taxon>Microbacterium</taxon>
    </lineage>
</organism>
<reference evidence="5 6" key="1">
    <citation type="submission" date="2016-10" db="EMBL/GenBank/DDBJ databases">
        <authorList>
            <person name="de Groot N.N."/>
        </authorList>
    </citation>
    <scope>NUCLEOTIDE SEQUENCE [LARGE SCALE GENOMIC DNA]</scope>
    <source>
        <strain evidence="5 6">DSM 15019</strain>
    </source>
</reference>
<dbReference type="Gene3D" id="3.40.1410.10">
    <property type="entry name" value="Chorismate lyase-like"/>
    <property type="match status" value="1"/>
</dbReference>
<dbReference type="SMART" id="SM00345">
    <property type="entry name" value="HTH_GNTR"/>
    <property type="match status" value="1"/>
</dbReference>
<dbReference type="PROSITE" id="PS50949">
    <property type="entry name" value="HTH_GNTR"/>
    <property type="match status" value="1"/>
</dbReference>
<dbReference type="eggNOG" id="COG2188">
    <property type="taxonomic scope" value="Bacteria"/>
</dbReference>
<dbReference type="InterPro" id="IPR001034">
    <property type="entry name" value="DeoR_HTH"/>
</dbReference>
<evidence type="ECO:0000256" key="2">
    <source>
        <dbReference type="ARBA" id="ARBA00023125"/>
    </source>
</evidence>
<keyword evidence="1" id="KW-0805">Transcription regulation</keyword>
<evidence type="ECO:0000259" key="4">
    <source>
        <dbReference type="PROSITE" id="PS50949"/>
    </source>
</evidence>
<dbReference type="AlphaFoldDB" id="A0A1H1TPD0"/>